<dbReference type="SMART" id="SM00028">
    <property type="entry name" value="TPR"/>
    <property type="match status" value="5"/>
</dbReference>
<dbReference type="GeneID" id="92014287"/>
<keyword evidence="3" id="KW-1185">Reference proteome</keyword>
<dbReference type="EMBL" id="JAJVCZ030000012">
    <property type="protein sequence ID" value="KAL0253230.1"/>
    <property type="molecule type" value="Genomic_DNA"/>
</dbReference>
<dbReference type="Gene3D" id="3.40.50.300">
    <property type="entry name" value="P-loop containing nucleotide triphosphate hydrolases"/>
    <property type="match status" value="1"/>
</dbReference>
<dbReference type="Pfam" id="PF13424">
    <property type="entry name" value="TPR_12"/>
    <property type="match status" value="2"/>
</dbReference>
<dbReference type="Gene3D" id="1.25.40.10">
    <property type="entry name" value="Tetratricopeptide repeat domain"/>
    <property type="match status" value="1"/>
</dbReference>
<dbReference type="InterPro" id="IPR027417">
    <property type="entry name" value="P-loop_NTPase"/>
</dbReference>
<evidence type="ECO:0000313" key="2">
    <source>
        <dbReference type="EMBL" id="KAL0253230.1"/>
    </source>
</evidence>
<dbReference type="Proteomes" id="UP001430584">
    <property type="component" value="Unassembled WGS sequence"/>
</dbReference>
<name>A0ABR3BZD9_9PEZI</name>
<dbReference type="PANTHER" id="PTHR46082:SF6">
    <property type="entry name" value="AAA+ ATPASE DOMAIN-CONTAINING PROTEIN-RELATED"/>
    <property type="match status" value="1"/>
</dbReference>
<dbReference type="InterPro" id="IPR019734">
    <property type="entry name" value="TPR_rpt"/>
</dbReference>
<protein>
    <recommendedName>
        <fullName evidence="1">NB-ARC domain-containing protein</fullName>
    </recommendedName>
</protein>
<accession>A0ABR3BZD9</accession>
<dbReference type="SUPFAM" id="SSF52540">
    <property type="entry name" value="P-loop containing nucleoside triphosphate hydrolases"/>
    <property type="match status" value="1"/>
</dbReference>
<organism evidence="2 3">
    <name type="scientific">Diplodia seriata</name>
    <dbReference type="NCBI Taxonomy" id="420778"/>
    <lineage>
        <taxon>Eukaryota</taxon>
        <taxon>Fungi</taxon>
        <taxon>Dikarya</taxon>
        <taxon>Ascomycota</taxon>
        <taxon>Pezizomycotina</taxon>
        <taxon>Dothideomycetes</taxon>
        <taxon>Dothideomycetes incertae sedis</taxon>
        <taxon>Botryosphaeriales</taxon>
        <taxon>Botryosphaeriaceae</taxon>
        <taxon>Diplodia</taxon>
    </lineage>
</organism>
<reference evidence="2 3" key="1">
    <citation type="submission" date="2024-02" db="EMBL/GenBank/DDBJ databases">
        <title>De novo assembly and annotation of 12 fungi associated with fruit tree decline syndrome in Ontario, Canada.</title>
        <authorList>
            <person name="Sulman M."/>
            <person name="Ellouze W."/>
            <person name="Ilyukhin E."/>
        </authorList>
    </citation>
    <scope>NUCLEOTIDE SEQUENCE [LARGE SCALE GENOMIC DNA]</scope>
    <source>
        <strain evidence="2 3">FDS-637</strain>
    </source>
</reference>
<dbReference type="Pfam" id="PF00931">
    <property type="entry name" value="NB-ARC"/>
    <property type="match status" value="1"/>
</dbReference>
<comment type="caution">
    <text evidence="2">The sequence shown here is derived from an EMBL/GenBank/DDBJ whole genome shotgun (WGS) entry which is preliminary data.</text>
</comment>
<dbReference type="PANTHER" id="PTHR46082">
    <property type="entry name" value="ATP/GTP-BINDING PROTEIN-RELATED"/>
    <property type="match status" value="1"/>
</dbReference>
<dbReference type="SUPFAM" id="SSF48452">
    <property type="entry name" value="TPR-like"/>
    <property type="match status" value="2"/>
</dbReference>
<evidence type="ECO:0000313" key="3">
    <source>
        <dbReference type="Proteomes" id="UP001430584"/>
    </source>
</evidence>
<evidence type="ECO:0000259" key="1">
    <source>
        <dbReference type="Pfam" id="PF00931"/>
    </source>
</evidence>
<dbReference type="InterPro" id="IPR011990">
    <property type="entry name" value="TPR-like_helical_dom_sf"/>
</dbReference>
<feature type="domain" description="NB-ARC" evidence="1">
    <location>
        <begin position="74"/>
        <end position="211"/>
    </location>
</feature>
<dbReference type="InterPro" id="IPR053137">
    <property type="entry name" value="NLR-like"/>
</dbReference>
<gene>
    <name evidence="2" type="ORF">SLS55_010202</name>
</gene>
<sequence>MASISQTFGNVTARDGNLIVQGVQLPLSASALERRPFRHGNPPPLNRNFLGRESEIAEIKAAFRDAAAGIQKRCVIYGLAGIGKSEICVKLLNDMQNEYWGIFWVDVSDFASAEADFKKIADQIHPGRPHQTLGEALSVLAEVDVNTHPWLLILDNADESGDYARFFPSASGGSILMTSRDSACAVHETIGSHELMLISVEESVELLFKAAQLRKQDWDSYRPQAMAITGLLGSHTLALIQAGALLSQDIRNWDQYPKIFDDNRQHLLTTSPRQAQSKYGNVYATFEVSARALKFDGGTEAEDALCLLGILAMFHHSGFPTSVFEDASRGFGYAKEFGYSNQVNSISEGLARLLPAFLLDSRALTLRLQPGLCRLEGLSFIKQASIDNEDGVKLVSMHPLAHAWAKDRLDQRLQEQAWVLTGSIIAHSAKADLQKHAYWDTSNWEFRVRQLQSHISAFLDNSAACRPRDPWVVEHRQVDFVVVTLLVRCQIYQNLEPFLLEIFKMLEAEPSRPENVYLLPFHKSMARVWYGLNKYPSSLDLWRQIIKLEEANSLFESERIQSKHDLASAYLDNGAIKEAITQLESVVQLSERICSANDSLLLDSQHELGRAYRTNGQVKEAVKLFEHVVRSRKGILGESNPDLLVSQHELGRAYLEDGQVKEGVKLLEHVVQIRQGILAESSPDLLDSQHVLGCAYEAAKRYQEALRLIEHVAEIERKMLSPNDPSHLATLSWLPELYIRSHQPEKAKEVVVEADSALRNLPKDDTRWQDHGGWLARWKRRLGMECGS</sequence>
<dbReference type="RefSeq" id="XP_066627874.1">
    <property type="nucleotide sequence ID" value="XM_066781591.1"/>
</dbReference>
<dbReference type="InterPro" id="IPR002182">
    <property type="entry name" value="NB-ARC"/>
</dbReference>
<proteinExistence type="predicted"/>